<protein>
    <submittedName>
        <fullName evidence="1">Uncharacterized protein</fullName>
    </submittedName>
</protein>
<evidence type="ECO:0000313" key="2">
    <source>
        <dbReference type="Proteomes" id="UP001140087"/>
    </source>
</evidence>
<accession>A0ACC1KJN3</accession>
<organism evidence="1 2">
    <name type="scientific">Coemansia helicoidea</name>
    <dbReference type="NCBI Taxonomy" id="1286919"/>
    <lineage>
        <taxon>Eukaryota</taxon>
        <taxon>Fungi</taxon>
        <taxon>Fungi incertae sedis</taxon>
        <taxon>Zoopagomycota</taxon>
        <taxon>Kickxellomycotina</taxon>
        <taxon>Kickxellomycetes</taxon>
        <taxon>Kickxellales</taxon>
        <taxon>Kickxellaceae</taxon>
        <taxon>Coemansia</taxon>
    </lineage>
</organism>
<gene>
    <name evidence="1" type="ORF">H4R21_006485</name>
</gene>
<sequence>MAGDETSCGFAADWDARSYLVAQRIQARGEWASYLTAKELPWVARALESPELWRQFISPRPEQWRLGTLPSAAFESVAGGAQPADGLAPVAAAVSASAAPRSRPLSETRGSTDGSRSGETTGKRMAPDNDSEDSAPGGEKRARTAAFAFESDDDALSVLSGSDIDMGMWLGGSGAASHTVSPEPAEGGTARTTQAAAAAAEAAAATTTTAPLRNIDVEVAERSLICAAA</sequence>
<dbReference type="Proteomes" id="UP001140087">
    <property type="component" value="Unassembled WGS sequence"/>
</dbReference>
<comment type="caution">
    <text evidence="1">The sequence shown here is derived from an EMBL/GenBank/DDBJ whole genome shotgun (WGS) entry which is preliminary data.</text>
</comment>
<reference evidence="1" key="1">
    <citation type="submission" date="2022-07" db="EMBL/GenBank/DDBJ databases">
        <title>Phylogenomic reconstructions and comparative analyses of Kickxellomycotina fungi.</title>
        <authorList>
            <person name="Reynolds N.K."/>
            <person name="Stajich J.E."/>
            <person name="Barry K."/>
            <person name="Grigoriev I.V."/>
            <person name="Crous P."/>
            <person name="Smith M.E."/>
        </authorList>
    </citation>
    <scope>NUCLEOTIDE SEQUENCE</scope>
    <source>
        <strain evidence="1">BCRC 34780</strain>
    </source>
</reference>
<proteinExistence type="predicted"/>
<keyword evidence="2" id="KW-1185">Reference proteome</keyword>
<feature type="non-terminal residue" evidence="1">
    <location>
        <position position="229"/>
    </location>
</feature>
<evidence type="ECO:0000313" key="1">
    <source>
        <dbReference type="EMBL" id="KAJ2790557.1"/>
    </source>
</evidence>
<dbReference type="EMBL" id="JANBUN010003490">
    <property type="protein sequence ID" value="KAJ2790557.1"/>
    <property type="molecule type" value="Genomic_DNA"/>
</dbReference>
<name>A0ACC1KJN3_9FUNG</name>